<comment type="function">
    <text evidence="12">Specifically methylates position 2 of adenine 2503 in 23S rRNA and position 2 of adenine 37 in tRNAs.</text>
</comment>
<keyword evidence="6 12" id="KW-0808">Transferase</keyword>
<feature type="binding site" evidence="12">
    <location>
        <position position="114"/>
    </location>
    <ligand>
        <name>[4Fe-4S] cluster</name>
        <dbReference type="ChEBI" id="CHEBI:49883"/>
        <note>4Fe-4S-S-AdoMet</note>
    </ligand>
</feature>
<evidence type="ECO:0000313" key="14">
    <source>
        <dbReference type="EMBL" id="CDF57890.1"/>
    </source>
</evidence>
<keyword evidence="9 12" id="KW-0479">Metal-binding</keyword>
<feature type="binding site" evidence="12">
    <location>
        <begin position="212"/>
        <end position="214"/>
    </location>
    <ligand>
        <name>S-adenosyl-L-methionine</name>
        <dbReference type="ChEBI" id="CHEBI:59789"/>
    </ligand>
</feature>
<comment type="catalytic activity">
    <reaction evidence="12">
        <text>adenosine(37) in tRNA + 2 reduced [2Fe-2S]-[ferredoxin] + 2 S-adenosyl-L-methionine = 2-methyladenosine(37) in tRNA + 5'-deoxyadenosine + L-methionine + 2 oxidized [2Fe-2S]-[ferredoxin] + S-adenosyl-L-homocysteine</text>
        <dbReference type="Rhea" id="RHEA:43332"/>
        <dbReference type="Rhea" id="RHEA-COMP:10000"/>
        <dbReference type="Rhea" id="RHEA-COMP:10001"/>
        <dbReference type="Rhea" id="RHEA-COMP:10162"/>
        <dbReference type="Rhea" id="RHEA-COMP:10485"/>
        <dbReference type="ChEBI" id="CHEBI:17319"/>
        <dbReference type="ChEBI" id="CHEBI:33737"/>
        <dbReference type="ChEBI" id="CHEBI:33738"/>
        <dbReference type="ChEBI" id="CHEBI:57844"/>
        <dbReference type="ChEBI" id="CHEBI:57856"/>
        <dbReference type="ChEBI" id="CHEBI:59789"/>
        <dbReference type="ChEBI" id="CHEBI:74411"/>
        <dbReference type="ChEBI" id="CHEBI:74497"/>
        <dbReference type="EC" id="2.1.1.192"/>
    </reaction>
</comment>
<feature type="binding site" evidence="12">
    <location>
        <position position="117"/>
    </location>
    <ligand>
        <name>[4Fe-4S] cluster</name>
        <dbReference type="ChEBI" id="CHEBI:49883"/>
        <note>4Fe-4S-S-AdoMet</note>
    </ligand>
</feature>
<dbReference type="RefSeq" id="WP_018661463.1">
    <property type="nucleotide sequence ID" value="NZ_HF952018.1"/>
</dbReference>
<comment type="caution">
    <text evidence="12">Lacks conserved residue(s) required for the propagation of feature annotation.</text>
</comment>
<dbReference type="Gene3D" id="1.10.150.530">
    <property type="match status" value="1"/>
</dbReference>
<dbReference type="SFLD" id="SFLDG01062">
    <property type="entry name" value="methyltransferase_(Class_A)"/>
    <property type="match status" value="1"/>
</dbReference>
<dbReference type="SFLD" id="SFLDS00029">
    <property type="entry name" value="Radical_SAM"/>
    <property type="match status" value="1"/>
</dbReference>
<dbReference type="AlphaFoldDB" id="R7RRK3"/>
<dbReference type="PANTHER" id="PTHR30544:SF5">
    <property type="entry name" value="RADICAL SAM CORE DOMAIN-CONTAINING PROTEIN"/>
    <property type="match status" value="1"/>
</dbReference>
<dbReference type="OrthoDB" id="9793973at2"/>
<dbReference type="GO" id="GO:0030488">
    <property type="term" value="P:tRNA methylation"/>
    <property type="evidence" value="ECO:0007669"/>
    <property type="project" value="UniProtKB-UniRule"/>
</dbReference>
<dbReference type="EMBL" id="CAVN010000092">
    <property type="protein sequence ID" value="CDF57890.1"/>
    <property type="molecule type" value="Genomic_DNA"/>
</dbReference>
<evidence type="ECO:0000256" key="6">
    <source>
        <dbReference type="ARBA" id="ARBA00022679"/>
    </source>
</evidence>
<dbReference type="HAMAP" id="MF_01849">
    <property type="entry name" value="RNA_methyltr_RlmN"/>
    <property type="match status" value="1"/>
</dbReference>
<dbReference type="SFLD" id="SFLDF00275">
    <property type="entry name" value="adenosine_C2_methyltransferase"/>
    <property type="match status" value="1"/>
</dbReference>
<dbReference type="GO" id="GO:0046872">
    <property type="term" value="F:metal ion binding"/>
    <property type="evidence" value="ECO:0007669"/>
    <property type="project" value="UniProtKB-KW"/>
</dbReference>
<dbReference type="PROSITE" id="PS51918">
    <property type="entry name" value="RADICAL_SAM"/>
    <property type="match status" value="1"/>
</dbReference>
<feature type="binding site" evidence="12">
    <location>
        <position position="110"/>
    </location>
    <ligand>
        <name>[4Fe-4S] cluster</name>
        <dbReference type="ChEBI" id="CHEBI:49883"/>
        <note>4Fe-4S-S-AdoMet</note>
    </ligand>
</feature>
<dbReference type="InterPro" id="IPR004383">
    <property type="entry name" value="rRNA_lsu_MTrfase_RlmN/Cfr"/>
</dbReference>
<feature type="active site" description="Proton acceptor" evidence="12">
    <location>
        <position position="90"/>
    </location>
</feature>
<dbReference type="HOGENOM" id="CLU_029101_0_1_9"/>
<evidence type="ECO:0000256" key="3">
    <source>
        <dbReference type="ARBA" id="ARBA00022490"/>
    </source>
</evidence>
<protein>
    <recommendedName>
        <fullName evidence="12">Probable dual-specificity RNA methyltransferase RlmN</fullName>
        <ecNumber evidence="12">2.1.1.192</ecNumber>
    </recommendedName>
    <alternativeName>
        <fullName evidence="12">23S rRNA (adenine(2503)-C(2))-methyltransferase</fullName>
    </alternativeName>
    <alternativeName>
        <fullName evidence="12">23S rRNA m2A2503 methyltransferase</fullName>
    </alternativeName>
    <alternativeName>
        <fullName evidence="12">Ribosomal RNA large subunit methyltransferase N</fullName>
    </alternativeName>
    <alternativeName>
        <fullName evidence="12">tRNA (adenine(37)-C(2))-methyltransferase</fullName>
    </alternativeName>
    <alternativeName>
        <fullName evidence="12">tRNA m2A37 methyltransferase</fullName>
    </alternativeName>
</protein>
<dbReference type="GO" id="GO:0070475">
    <property type="term" value="P:rRNA base methylation"/>
    <property type="evidence" value="ECO:0007669"/>
    <property type="project" value="UniProtKB-UniRule"/>
</dbReference>
<evidence type="ECO:0000313" key="15">
    <source>
        <dbReference type="Proteomes" id="UP000014923"/>
    </source>
</evidence>
<dbReference type="InterPro" id="IPR040072">
    <property type="entry name" value="Methyltransferase_A"/>
</dbReference>
<feature type="binding site" evidence="12">
    <location>
        <position position="189"/>
    </location>
    <ligand>
        <name>S-adenosyl-L-methionine</name>
        <dbReference type="ChEBI" id="CHEBI:59789"/>
    </ligand>
</feature>
<keyword evidence="4 12" id="KW-0698">rRNA processing</keyword>
<feature type="active site" description="S-methylcysteine intermediate" evidence="12">
    <location>
        <position position="331"/>
    </location>
</feature>
<organism evidence="14 15">
    <name type="scientific">Thermobrachium celere DSM 8682</name>
    <dbReference type="NCBI Taxonomy" id="941824"/>
    <lineage>
        <taxon>Bacteria</taxon>
        <taxon>Bacillati</taxon>
        <taxon>Bacillota</taxon>
        <taxon>Clostridia</taxon>
        <taxon>Eubacteriales</taxon>
        <taxon>Clostridiaceae</taxon>
        <taxon>Thermobrachium</taxon>
    </lineage>
</organism>
<comment type="subcellular location">
    <subcellularLocation>
        <location evidence="1 12">Cytoplasm</location>
    </subcellularLocation>
</comment>
<keyword evidence="11 12" id="KW-0411">Iron-sulfur</keyword>
<comment type="catalytic activity">
    <reaction evidence="12">
        <text>adenosine(2503) in 23S rRNA + 2 reduced [2Fe-2S]-[ferredoxin] + 2 S-adenosyl-L-methionine = 2-methyladenosine(2503) in 23S rRNA + 5'-deoxyadenosine + L-methionine + 2 oxidized [2Fe-2S]-[ferredoxin] + S-adenosyl-L-homocysteine</text>
        <dbReference type="Rhea" id="RHEA:42916"/>
        <dbReference type="Rhea" id="RHEA-COMP:10000"/>
        <dbReference type="Rhea" id="RHEA-COMP:10001"/>
        <dbReference type="Rhea" id="RHEA-COMP:10152"/>
        <dbReference type="Rhea" id="RHEA-COMP:10282"/>
        <dbReference type="ChEBI" id="CHEBI:17319"/>
        <dbReference type="ChEBI" id="CHEBI:33737"/>
        <dbReference type="ChEBI" id="CHEBI:33738"/>
        <dbReference type="ChEBI" id="CHEBI:57844"/>
        <dbReference type="ChEBI" id="CHEBI:57856"/>
        <dbReference type="ChEBI" id="CHEBI:59789"/>
        <dbReference type="ChEBI" id="CHEBI:74411"/>
        <dbReference type="ChEBI" id="CHEBI:74497"/>
        <dbReference type="EC" id="2.1.1.192"/>
    </reaction>
</comment>
<dbReference type="InterPro" id="IPR013785">
    <property type="entry name" value="Aldolase_TIM"/>
</dbReference>
<sequence>MIEFRSLSLKELQDVIVQNGEPKFRAKQIFKWIHKGVEDFNNMTDLSKNLREKLNGLGYIKNMEVAQKQVSKIDGTTKYLLKLNDGNLIECVLMRYNYGNSICISTQAGCSMGCKFCASTIGGKVRNLTPGEMIGQILTVQNDIKEKISNVVLMGTGEPLDNFDNTIKFLELLKEPEGLHIGMRHITISTCGLVPEIKRLADLNYQITLAISLHAPNDIIRRQIMPIAYRYPMEELLEASKYYIEKTGRRITFEYTMIEGFNDKKEHAKELAEKLRGLLCHVNLIPVNTVVERDLKRSNQESILRFKNILEENGIDTTIRRELGSDIDAACGQLRRRYQEG</sequence>
<dbReference type="FunFam" id="3.20.20.70:FF:000014">
    <property type="entry name" value="Probable dual-specificity RNA methyltransferase RlmN"/>
    <property type="match status" value="1"/>
</dbReference>
<feature type="binding site" evidence="12">
    <location>
        <position position="288"/>
    </location>
    <ligand>
        <name>S-adenosyl-L-methionine</name>
        <dbReference type="ChEBI" id="CHEBI:59789"/>
    </ligand>
</feature>
<dbReference type="Gene3D" id="3.20.20.70">
    <property type="entry name" value="Aldolase class I"/>
    <property type="match status" value="1"/>
</dbReference>
<name>R7RRK3_9CLOT</name>
<evidence type="ECO:0000256" key="9">
    <source>
        <dbReference type="ARBA" id="ARBA00022723"/>
    </source>
</evidence>
<dbReference type="Proteomes" id="UP000014923">
    <property type="component" value="Unassembled WGS sequence"/>
</dbReference>
<feature type="binding site" evidence="12">
    <location>
        <begin position="157"/>
        <end position="158"/>
    </location>
    <ligand>
        <name>S-adenosyl-L-methionine</name>
        <dbReference type="ChEBI" id="CHEBI:59789"/>
    </ligand>
</feature>
<evidence type="ECO:0000256" key="8">
    <source>
        <dbReference type="ARBA" id="ARBA00022694"/>
    </source>
</evidence>
<dbReference type="NCBIfam" id="TIGR00048">
    <property type="entry name" value="rRNA_mod_RlmN"/>
    <property type="match status" value="1"/>
</dbReference>
<dbReference type="GO" id="GO:0070040">
    <property type="term" value="F:rRNA (adenine(2503)-C2-)-methyltransferase activity"/>
    <property type="evidence" value="ECO:0007669"/>
    <property type="project" value="UniProtKB-UniRule"/>
</dbReference>
<dbReference type="GO" id="GO:0019843">
    <property type="term" value="F:rRNA binding"/>
    <property type="evidence" value="ECO:0007669"/>
    <property type="project" value="UniProtKB-UniRule"/>
</dbReference>
<keyword evidence="15" id="KW-1185">Reference proteome</keyword>
<keyword evidence="12" id="KW-1015">Disulfide bond</keyword>
<evidence type="ECO:0000256" key="4">
    <source>
        <dbReference type="ARBA" id="ARBA00022552"/>
    </source>
</evidence>
<dbReference type="PIRSF" id="PIRSF006004">
    <property type="entry name" value="CHP00048"/>
    <property type="match status" value="1"/>
</dbReference>
<feature type="domain" description="Radical SAM core" evidence="13">
    <location>
        <begin position="96"/>
        <end position="326"/>
    </location>
</feature>
<evidence type="ECO:0000256" key="10">
    <source>
        <dbReference type="ARBA" id="ARBA00023004"/>
    </source>
</evidence>
<dbReference type="InterPro" id="IPR027492">
    <property type="entry name" value="RNA_MTrfase_RlmN"/>
</dbReference>
<comment type="similarity">
    <text evidence="12">Belongs to the radical SAM superfamily. RlmN family.</text>
</comment>
<gene>
    <name evidence="12" type="primary">rlmN</name>
    <name evidence="14" type="ORF">TCEL_01804</name>
</gene>
<evidence type="ECO:0000259" key="13">
    <source>
        <dbReference type="PROSITE" id="PS51918"/>
    </source>
</evidence>
<comment type="miscellaneous">
    <text evidence="12">Reaction proceeds by a ping-pong mechanism involving intermediate methylation of a conserved cysteine residue.</text>
</comment>
<keyword evidence="8 12" id="KW-0819">tRNA processing</keyword>
<dbReference type="GO" id="GO:0002935">
    <property type="term" value="F:tRNA (adenine(37)-C2)-methyltransferase activity"/>
    <property type="evidence" value="ECO:0007669"/>
    <property type="project" value="UniProtKB-UniRule"/>
</dbReference>
<accession>R7RRK3</accession>
<keyword evidence="5 12" id="KW-0489">Methyltransferase</keyword>
<dbReference type="CDD" id="cd01335">
    <property type="entry name" value="Radical_SAM"/>
    <property type="match status" value="1"/>
</dbReference>
<reference evidence="14" key="1">
    <citation type="submission" date="2013-03" db="EMBL/GenBank/DDBJ databases">
        <title>Draft genome sequence of the hydrogen-ethanol-producing anaerobic alkalithermophilic Caloramator celere.</title>
        <authorList>
            <person name="Ciranna A."/>
            <person name="Larjo A."/>
            <person name="Kivisto A."/>
            <person name="Santala V."/>
            <person name="Roos C."/>
            <person name="Karp M."/>
        </authorList>
    </citation>
    <scope>NUCLEOTIDE SEQUENCE [LARGE SCALE GENOMIC DNA]</scope>
    <source>
        <strain evidence="14">DSM 8682</strain>
    </source>
</reference>
<dbReference type="eggNOG" id="COG0820">
    <property type="taxonomic scope" value="Bacteria"/>
</dbReference>
<proteinExistence type="inferred from homology"/>
<dbReference type="PANTHER" id="PTHR30544">
    <property type="entry name" value="23S RRNA METHYLTRANSFERASE"/>
    <property type="match status" value="1"/>
</dbReference>
<dbReference type="GO" id="GO:0005737">
    <property type="term" value="C:cytoplasm"/>
    <property type="evidence" value="ECO:0007669"/>
    <property type="project" value="UniProtKB-SubCell"/>
</dbReference>
<dbReference type="InterPro" id="IPR058240">
    <property type="entry name" value="rSAM_sf"/>
</dbReference>
<dbReference type="Pfam" id="PF21016">
    <property type="entry name" value="RlmN_N"/>
    <property type="match status" value="1"/>
</dbReference>
<dbReference type="EC" id="2.1.1.192" evidence="12"/>
<keyword evidence="3 12" id="KW-0963">Cytoplasm</keyword>
<keyword evidence="10 12" id="KW-0408">Iron</keyword>
<dbReference type="Pfam" id="PF04055">
    <property type="entry name" value="Radical_SAM"/>
    <property type="match status" value="1"/>
</dbReference>
<evidence type="ECO:0000256" key="7">
    <source>
        <dbReference type="ARBA" id="ARBA00022691"/>
    </source>
</evidence>
<evidence type="ECO:0000256" key="5">
    <source>
        <dbReference type="ARBA" id="ARBA00022603"/>
    </source>
</evidence>
<evidence type="ECO:0000256" key="1">
    <source>
        <dbReference type="ARBA" id="ARBA00004496"/>
    </source>
</evidence>
<keyword evidence="2 12" id="KW-0004">4Fe-4S</keyword>
<comment type="caution">
    <text evidence="14">The sequence shown here is derived from an EMBL/GenBank/DDBJ whole genome shotgun (WGS) entry which is preliminary data.</text>
</comment>
<dbReference type="GO" id="GO:0000049">
    <property type="term" value="F:tRNA binding"/>
    <property type="evidence" value="ECO:0007669"/>
    <property type="project" value="UniProtKB-UniRule"/>
</dbReference>
<comment type="cofactor">
    <cofactor evidence="12">
        <name>[4Fe-4S] cluster</name>
        <dbReference type="ChEBI" id="CHEBI:49883"/>
    </cofactor>
    <text evidence="12">Binds 1 [4Fe-4S] cluster. The cluster is coordinated with 3 cysteines and an exchangeable S-adenosyl-L-methionine.</text>
</comment>
<evidence type="ECO:0000256" key="12">
    <source>
        <dbReference type="HAMAP-Rule" id="MF_01849"/>
    </source>
</evidence>
<evidence type="ECO:0000256" key="11">
    <source>
        <dbReference type="ARBA" id="ARBA00023014"/>
    </source>
</evidence>
<dbReference type="InterPro" id="IPR048641">
    <property type="entry name" value="RlmN_N"/>
</dbReference>
<keyword evidence="7 12" id="KW-0949">S-adenosyl-L-methionine</keyword>
<evidence type="ECO:0000256" key="2">
    <source>
        <dbReference type="ARBA" id="ARBA00022485"/>
    </source>
</evidence>
<dbReference type="InterPro" id="IPR007197">
    <property type="entry name" value="rSAM"/>
</dbReference>
<dbReference type="GO" id="GO:0051539">
    <property type="term" value="F:4 iron, 4 sulfur cluster binding"/>
    <property type="evidence" value="ECO:0007669"/>
    <property type="project" value="UniProtKB-UniRule"/>
</dbReference>
<dbReference type="SUPFAM" id="SSF102114">
    <property type="entry name" value="Radical SAM enzymes"/>
    <property type="match status" value="1"/>
</dbReference>